<dbReference type="EMBL" id="CP004353">
    <property type="protein sequence ID" value="AHI23777.1"/>
    <property type="molecule type" value="Genomic_DNA"/>
</dbReference>
<name>W5Y3F1_9CORY</name>
<feature type="transmembrane region" description="Helical" evidence="1">
    <location>
        <begin position="84"/>
        <end position="105"/>
    </location>
</feature>
<accession>W5Y3F1</accession>
<dbReference type="Pfam" id="PF11255">
    <property type="entry name" value="DUF3054"/>
    <property type="match status" value="1"/>
</dbReference>
<protein>
    <submittedName>
        <fullName evidence="2">Uncharacterized protein</fullName>
    </submittedName>
</protein>
<dbReference type="InterPro" id="IPR021414">
    <property type="entry name" value="DUF3054"/>
</dbReference>
<proteinExistence type="predicted"/>
<dbReference type="Proteomes" id="UP000019222">
    <property type="component" value="Chromosome"/>
</dbReference>
<feature type="transmembrane region" description="Helical" evidence="1">
    <location>
        <begin position="34"/>
        <end position="49"/>
    </location>
</feature>
<evidence type="ECO:0000313" key="3">
    <source>
        <dbReference type="Proteomes" id="UP000019222"/>
    </source>
</evidence>
<dbReference type="eggNOG" id="ENOG5031JFQ">
    <property type="taxonomic scope" value="Bacteria"/>
</dbReference>
<keyword evidence="3" id="KW-1185">Reference proteome</keyword>
<dbReference type="RefSeq" id="WP_025253760.1">
    <property type="nucleotide sequence ID" value="NZ_CP004353.1"/>
</dbReference>
<evidence type="ECO:0000313" key="2">
    <source>
        <dbReference type="EMBL" id="AHI23777.1"/>
    </source>
</evidence>
<keyword evidence="1" id="KW-0812">Transmembrane</keyword>
<dbReference type="KEGG" id="cvt:B843_12005"/>
<dbReference type="AlphaFoldDB" id="W5Y3F1"/>
<sequence>MAKYLAYDIIAIFVFAVLARLAHGGLGIGEVLNTWWPFALGVLIGWLAIRGKDALAAKQGAIVWIITVVVGLAIWGMRHDQIPHWSFILVASIVSALLLLGWRAVYTRVAK</sequence>
<dbReference type="PATRIC" id="fig|1224164.3.peg.2421"/>
<reference evidence="2 3" key="1">
    <citation type="submission" date="2013-02" db="EMBL/GenBank/DDBJ databases">
        <title>The complete genome sequence of Corynebacterium vitaeruminis DSM 20294.</title>
        <authorList>
            <person name="Ruckert C."/>
            <person name="Albersmeier A."/>
            <person name="Kalinowski J."/>
        </authorList>
    </citation>
    <scope>NUCLEOTIDE SEQUENCE [LARGE SCALE GENOMIC DNA]</scope>
    <source>
        <strain evidence="3">ATCC 10234</strain>
    </source>
</reference>
<evidence type="ECO:0000256" key="1">
    <source>
        <dbReference type="SAM" id="Phobius"/>
    </source>
</evidence>
<dbReference type="STRING" id="1224164.B843_12005"/>
<keyword evidence="1" id="KW-0472">Membrane</keyword>
<dbReference type="HOGENOM" id="CLU_089113_2_0_11"/>
<keyword evidence="1" id="KW-1133">Transmembrane helix</keyword>
<gene>
    <name evidence="2" type="ORF">B843_12005</name>
</gene>
<feature type="transmembrane region" description="Helical" evidence="1">
    <location>
        <begin position="61"/>
        <end position="78"/>
    </location>
</feature>
<organism evidence="2 3">
    <name type="scientific">Corynebacterium vitaeruminis DSM 20294</name>
    <dbReference type="NCBI Taxonomy" id="1224164"/>
    <lineage>
        <taxon>Bacteria</taxon>
        <taxon>Bacillati</taxon>
        <taxon>Actinomycetota</taxon>
        <taxon>Actinomycetes</taxon>
        <taxon>Mycobacteriales</taxon>
        <taxon>Corynebacteriaceae</taxon>
        <taxon>Corynebacterium</taxon>
    </lineage>
</organism>